<dbReference type="InterPro" id="IPR003545">
    <property type="entry name" value="Telomerase_RT"/>
</dbReference>
<comment type="similarity">
    <text evidence="1 13">Belongs to the reverse transcriptase family. Telomerase subfamily.</text>
</comment>
<accession>U1HQG5</accession>
<dbReference type="OrthoDB" id="289721at2759"/>
<evidence type="ECO:0000256" key="13">
    <source>
        <dbReference type="RuleBase" id="RU365061"/>
    </source>
</evidence>
<dbReference type="EC" id="2.7.7.49" evidence="2 13"/>
<dbReference type="PRINTS" id="PR01365">
    <property type="entry name" value="TELOMERASERT"/>
</dbReference>
<feature type="region of interest" description="Disordered" evidence="14">
    <location>
        <begin position="1"/>
        <end position="27"/>
    </location>
</feature>
<keyword evidence="17" id="KW-1185">Reference proteome</keyword>
<dbReference type="OMA" id="FDTIPQE"/>
<protein>
    <recommendedName>
        <fullName evidence="3 13">Telomerase reverse transcriptase</fullName>
        <ecNumber evidence="2 13">2.7.7.49</ecNumber>
    </recommendedName>
    <alternativeName>
        <fullName evidence="13">Telomerase catalytic subunit</fullName>
    </alternativeName>
</protein>
<comment type="function">
    <text evidence="13">Telomerase is a ribonucleoprotein enzyme essential for the replication of chromosome termini in most eukaryotes. It elongates telomeres. It is a reverse transcriptase that adds simple sequence repeats to chromosome ends by copying a template sequence within the RNA component of the enzyme.</text>
</comment>
<dbReference type="GO" id="GO:0000781">
    <property type="term" value="C:chromosome, telomeric region"/>
    <property type="evidence" value="ECO:0007669"/>
    <property type="project" value="UniProtKB-SubCell"/>
</dbReference>
<dbReference type="AlphaFoldDB" id="U1HQG5"/>
<dbReference type="GO" id="GO:0003720">
    <property type="term" value="F:telomerase activity"/>
    <property type="evidence" value="ECO:0007669"/>
    <property type="project" value="InterPro"/>
</dbReference>
<dbReference type="Pfam" id="PF00078">
    <property type="entry name" value="RVT_1"/>
    <property type="match status" value="1"/>
</dbReference>
<dbReference type="PANTHER" id="PTHR12066:SF0">
    <property type="entry name" value="TELOMERASE REVERSE TRANSCRIPTASE"/>
    <property type="match status" value="1"/>
</dbReference>
<keyword evidence="5 13" id="KW-0808">Transferase</keyword>
<comment type="catalytic activity">
    <reaction evidence="12 13">
        <text>DNA(n) + a 2'-deoxyribonucleoside 5'-triphosphate = DNA(n+1) + diphosphate</text>
        <dbReference type="Rhea" id="RHEA:22508"/>
        <dbReference type="Rhea" id="RHEA-COMP:17339"/>
        <dbReference type="Rhea" id="RHEA-COMP:17340"/>
        <dbReference type="ChEBI" id="CHEBI:33019"/>
        <dbReference type="ChEBI" id="CHEBI:61560"/>
        <dbReference type="ChEBI" id="CHEBI:173112"/>
        <dbReference type="EC" id="2.7.7.49"/>
    </reaction>
</comment>
<name>U1HQG5_ENDPU</name>
<evidence type="ECO:0000256" key="6">
    <source>
        <dbReference type="ARBA" id="ARBA00022695"/>
    </source>
</evidence>
<comment type="subcellular location">
    <subcellularLocation>
        <location evidence="13">Nucleus</location>
    </subcellularLocation>
    <subcellularLocation>
        <location evidence="13">Chromosome</location>
        <location evidence="13">Telomere</location>
    </subcellularLocation>
</comment>
<gene>
    <name evidence="16" type="ORF">EPUS_03488</name>
</gene>
<dbReference type="Gene3D" id="3.30.70.2630">
    <property type="match status" value="1"/>
</dbReference>
<dbReference type="GO" id="GO:0042162">
    <property type="term" value="F:telomeric DNA binding"/>
    <property type="evidence" value="ECO:0007669"/>
    <property type="project" value="TreeGrafter"/>
</dbReference>
<evidence type="ECO:0000256" key="8">
    <source>
        <dbReference type="ARBA" id="ARBA00022842"/>
    </source>
</evidence>
<evidence type="ECO:0000256" key="2">
    <source>
        <dbReference type="ARBA" id="ARBA00012493"/>
    </source>
</evidence>
<dbReference type="eggNOG" id="KOG1005">
    <property type="taxonomic scope" value="Eukaryota"/>
</dbReference>
<feature type="compositionally biased region" description="Basic and acidic residues" evidence="14">
    <location>
        <begin position="92"/>
        <end position="102"/>
    </location>
</feature>
<keyword evidence="10 13" id="KW-0695">RNA-directed DNA polymerase</keyword>
<evidence type="ECO:0000313" key="17">
    <source>
        <dbReference type="Proteomes" id="UP000019373"/>
    </source>
</evidence>
<dbReference type="PANTHER" id="PTHR12066">
    <property type="entry name" value="TELOMERASE REVERSE TRANSCRIPTASE"/>
    <property type="match status" value="1"/>
</dbReference>
<organism evidence="16 17">
    <name type="scientific">Endocarpon pusillum (strain Z07020 / HMAS-L-300199)</name>
    <name type="common">Lichen-forming fungus</name>
    <dbReference type="NCBI Taxonomy" id="1263415"/>
    <lineage>
        <taxon>Eukaryota</taxon>
        <taxon>Fungi</taxon>
        <taxon>Dikarya</taxon>
        <taxon>Ascomycota</taxon>
        <taxon>Pezizomycotina</taxon>
        <taxon>Eurotiomycetes</taxon>
        <taxon>Chaetothyriomycetidae</taxon>
        <taxon>Verrucariales</taxon>
        <taxon>Verrucariaceae</taxon>
        <taxon>Endocarpon</taxon>
    </lineage>
</organism>
<dbReference type="GO" id="GO:0000333">
    <property type="term" value="C:telomerase catalytic core complex"/>
    <property type="evidence" value="ECO:0007669"/>
    <property type="project" value="TreeGrafter"/>
</dbReference>
<keyword evidence="4 13" id="KW-0158">Chromosome</keyword>
<evidence type="ECO:0000256" key="11">
    <source>
        <dbReference type="ARBA" id="ARBA00023242"/>
    </source>
</evidence>
<dbReference type="InterPro" id="IPR021891">
    <property type="entry name" value="Telomerase_RBD"/>
</dbReference>
<dbReference type="InterPro" id="IPR049139">
    <property type="entry name" value="TERT_C"/>
</dbReference>
<reference evidence="17" key="1">
    <citation type="journal article" date="2014" name="BMC Genomics">
        <title>Genome characteristics reveal the impact of lichenization on lichen-forming fungus Endocarpon pusillum Hedwig (Verrucariales, Ascomycota).</title>
        <authorList>
            <person name="Wang Y.-Y."/>
            <person name="Liu B."/>
            <person name="Zhang X.-Y."/>
            <person name="Zhou Q.-M."/>
            <person name="Zhang T."/>
            <person name="Li H."/>
            <person name="Yu Y.-F."/>
            <person name="Zhang X.-L."/>
            <person name="Hao X.-Y."/>
            <person name="Wang M."/>
            <person name="Wang L."/>
            <person name="Wei J.-C."/>
        </authorList>
    </citation>
    <scope>NUCLEOTIDE SEQUENCE [LARGE SCALE GENOMIC DNA]</scope>
    <source>
        <strain evidence="17">Z07020 / HMAS-L-300199</strain>
    </source>
</reference>
<dbReference type="Gene3D" id="1.10.132.70">
    <property type="match status" value="1"/>
</dbReference>
<keyword evidence="11 13" id="KW-0539">Nucleus</keyword>
<evidence type="ECO:0000256" key="3">
    <source>
        <dbReference type="ARBA" id="ARBA00016182"/>
    </source>
</evidence>
<dbReference type="GO" id="GO:0046872">
    <property type="term" value="F:metal ion binding"/>
    <property type="evidence" value="ECO:0007669"/>
    <property type="project" value="UniProtKB-KW"/>
</dbReference>
<dbReference type="SUPFAM" id="SSF56672">
    <property type="entry name" value="DNA/RNA polymerases"/>
    <property type="match status" value="1"/>
</dbReference>
<dbReference type="EMBL" id="KE721224">
    <property type="protein sequence ID" value="ERF71334.1"/>
    <property type="molecule type" value="Genomic_DNA"/>
</dbReference>
<proteinExistence type="inferred from homology"/>
<dbReference type="Pfam" id="PF12009">
    <property type="entry name" value="Telomerase_RBD"/>
    <property type="match status" value="1"/>
</dbReference>
<feature type="region of interest" description="Disordered" evidence="14">
    <location>
        <begin position="88"/>
        <end position="120"/>
    </location>
</feature>
<evidence type="ECO:0000256" key="10">
    <source>
        <dbReference type="ARBA" id="ARBA00022918"/>
    </source>
</evidence>
<dbReference type="Pfam" id="PF21399">
    <property type="entry name" value="TERT_C"/>
    <property type="match status" value="1"/>
</dbReference>
<dbReference type="SMART" id="SM00975">
    <property type="entry name" value="Telomerase_RBD"/>
    <property type="match status" value="1"/>
</dbReference>
<dbReference type="Proteomes" id="UP000019373">
    <property type="component" value="Unassembled WGS sequence"/>
</dbReference>
<dbReference type="Gene3D" id="1.10.357.90">
    <property type="match status" value="1"/>
</dbReference>
<dbReference type="HOGENOM" id="CLU_001996_0_1_1"/>
<dbReference type="PROSITE" id="PS50878">
    <property type="entry name" value="RT_POL"/>
    <property type="match status" value="1"/>
</dbReference>
<evidence type="ECO:0000256" key="1">
    <source>
        <dbReference type="ARBA" id="ARBA00008001"/>
    </source>
</evidence>
<evidence type="ECO:0000256" key="14">
    <source>
        <dbReference type="SAM" id="MobiDB-lite"/>
    </source>
</evidence>
<keyword evidence="7 13" id="KW-0479">Metal-binding</keyword>
<feature type="compositionally biased region" description="Polar residues" evidence="14">
    <location>
        <begin position="105"/>
        <end position="119"/>
    </location>
</feature>
<dbReference type="RefSeq" id="XP_007803036.1">
    <property type="nucleotide sequence ID" value="XM_007804845.1"/>
</dbReference>
<keyword evidence="8 13" id="KW-0460">Magnesium</keyword>
<dbReference type="InterPro" id="IPR000477">
    <property type="entry name" value="RT_dom"/>
</dbReference>
<evidence type="ECO:0000259" key="15">
    <source>
        <dbReference type="PROSITE" id="PS50878"/>
    </source>
</evidence>
<dbReference type="InterPro" id="IPR043502">
    <property type="entry name" value="DNA/RNA_pol_sf"/>
</dbReference>
<dbReference type="CDD" id="cd01648">
    <property type="entry name" value="TERT"/>
    <property type="match status" value="1"/>
</dbReference>
<sequence length="1144" mass="130534">MRTKRKRGTEQSSIAKRLKVSSPAAKGSELGPISHNILSYCYSEVYTLRQFLVDSLPSTSRTRRQNISIHTLENGSAFLDTTLVGRSNKTKPAHDEERHREFVSFTKSQRRSTNSSNGTPEEYHLTEIVDFVIWSLFQQGGGSSHRPSHVLCHGYQKAPLRALQEDTDTSPTGIPGVICLHTNESTRKLQRRPWTEILSILGSNGDAILRNLLLDCGVFVRIDQGKENLHQICGVPVSDLFNKRKLLEQPPNAISAPFVWGAKSCTRKSRSPSSITFVRSRILYARPSMNAQGGVRFGMKHIHVLNRQPELTALKQSIHIMKYIFPLQFGLHNVFTSAVDKNETAQEFKDYTLRENEIKYADHRSMQKIRLAACAKDIKIPKRLRGPPFAMIQKIRKRHSRCSYDQQLRHHCPIRTCDVDASHGAALAFSQSSSHLRTQLSSNHSFVPPTPDQADDVSKPVAGDSILAHATPTAYVSAFCCAVIRRLLPGDALGVEADSEHNWIVLFAQIDHFVQMRKYESLTLHTVFQNLKINCISWLRPLGTPVEAKLSRSDRGKRLEIFLEFLYYIFDSLLIPLIRSHFYVTESNIHRNRLFYFRHDVWRTVSEPSLTDLRFTMFQGLRAQDLRQARHSRLLGHSQVRLLPKASGARPIINLRRRLIRTQGGKTILSQNINSKLMPCFATLNYERSIQPQKLGSALFSIGEAHQRLRAYQNMVQTSTEKLYFVKMDVKSCFDTIPQEAVVRMVQGLLSERRYHISKHAELKAIDSRWSTSHFERPLTRFPLTARPNGAPPGLSDPSLSQLAQKRNRTVFVDLWDTKACDARSLLRLLHEHVQRNVVTIEKKFFKQRRGIPQGSVLSSLLCNFFYGEFENSHLGFLQPGESLLLRLIDDFLLITTNQDHARRFAQVMVSGNSSYGISVNPKKSLANFEVSIEGLKLPRLHGSEMFPYCGVAINVNTLEISKSRENKDAKVSNGLTVELSRHQGLRFQRKVLGSLKIQMTAMLLDTKLNSRYCVSSNLYQNFLEAAMKMYRYLHGLPKKRRPGESMVIETWKELVNLAVKMTRGKRSTKTISEYECAVSKTQMHWLAAAALHLVMEKKQTGYKTILQWVREVMDRCQGGMKMSAMQLGELMEQGDKVFQRYRY</sequence>
<evidence type="ECO:0000313" key="16">
    <source>
        <dbReference type="EMBL" id="ERF71334.1"/>
    </source>
</evidence>
<evidence type="ECO:0000256" key="9">
    <source>
        <dbReference type="ARBA" id="ARBA00022895"/>
    </source>
</evidence>
<dbReference type="GeneID" id="19238530"/>
<dbReference type="GO" id="GO:0007004">
    <property type="term" value="P:telomere maintenance via telomerase"/>
    <property type="evidence" value="ECO:0007669"/>
    <property type="project" value="TreeGrafter"/>
</dbReference>
<keyword evidence="6 13" id="KW-0548">Nucleotidyltransferase</keyword>
<evidence type="ECO:0000256" key="12">
    <source>
        <dbReference type="ARBA" id="ARBA00048173"/>
    </source>
</evidence>
<keyword evidence="9 13" id="KW-0779">Telomere</keyword>
<feature type="domain" description="Reverse transcriptase" evidence="15">
    <location>
        <begin position="624"/>
        <end position="954"/>
    </location>
</feature>
<evidence type="ECO:0000256" key="4">
    <source>
        <dbReference type="ARBA" id="ARBA00022454"/>
    </source>
</evidence>
<evidence type="ECO:0000256" key="7">
    <source>
        <dbReference type="ARBA" id="ARBA00022723"/>
    </source>
</evidence>
<evidence type="ECO:0000256" key="5">
    <source>
        <dbReference type="ARBA" id="ARBA00022679"/>
    </source>
</evidence>
<dbReference type="GO" id="GO:0070034">
    <property type="term" value="F:telomerase RNA binding"/>
    <property type="evidence" value="ECO:0007669"/>
    <property type="project" value="TreeGrafter"/>
</dbReference>